<dbReference type="AlphaFoldDB" id="A0A5C3QLA7"/>
<keyword evidence="3" id="KW-1185">Reference proteome</keyword>
<feature type="chain" id="PRO_5023047408" evidence="1">
    <location>
        <begin position="21"/>
        <end position="106"/>
    </location>
</feature>
<gene>
    <name evidence="2" type="ORF">BDV98DRAFT_85748</name>
</gene>
<organism evidence="2 3">
    <name type="scientific">Pterulicium gracile</name>
    <dbReference type="NCBI Taxonomy" id="1884261"/>
    <lineage>
        <taxon>Eukaryota</taxon>
        <taxon>Fungi</taxon>
        <taxon>Dikarya</taxon>
        <taxon>Basidiomycota</taxon>
        <taxon>Agaricomycotina</taxon>
        <taxon>Agaricomycetes</taxon>
        <taxon>Agaricomycetidae</taxon>
        <taxon>Agaricales</taxon>
        <taxon>Pleurotineae</taxon>
        <taxon>Pterulaceae</taxon>
        <taxon>Pterulicium</taxon>
    </lineage>
</organism>
<proteinExistence type="predicted"/>
<keyword evidence="1" id="KW-0732">Signal</keyword>
<evidence type="ECO:0000256" key="1">
    <source>
        <dbReference type="SAM" id="SignalP"/>
    </source>
</evidence>
<evidence type="ECO:0000313" key="3">
    <source>
        <dbReference type="Proteomes" id="UP000305067"/>
    </source>
</evidence>
<evidence type="ECO:0000313" key="2">
    <source>
        <dbReference type="EMBL" id="TFL00979.1"/>
    </source>
</evidence>
<dbReference type="EMBL" id="ML178826">
    <property type="protein sequence ID" value="TFL00979.1"/>
    <property type="molecule type" value="Genomic_DNA"/>
</dbReference>
<reference evidence="2 3" key="1">
    <citation type="journal article" date="2019" name="Nat. Ecol. Evol.">
        <title>Megaphylogeny resolves global patterns of mushroom evolution.</title>
        <authorList>
            <person name="Varga T."/>
            <person name="Krizsan K."/>
            <person name="Foldi C."/>
            <person name="Dima B."/>
            <person name="Sanchez-Garcia M."/>
            <person name="Sanchez-Ramirez S."/>
            <person name="Szollosi G.J."/>
            <person name="Szarkandi J.G."/>
            <person name="Papp V."/>
            <person name="Albert L."/>
            <person name="Andreopoulos W."/>
            <person name="Angelini C."/>
            <person name="Antonin V."/>
            <person name="Barry K.W."/>
            <person name="Bougher N.L."/>
            <person name="Buchanan P."/>
            <person name="Buyck B."/>
            <person name="Bense V."/>
            <person name="Catcheside P."/>
            <person name="Chovatia M."/>
            <person name="Cooper J."/>
            <person name="Damon W."/>
            <person name="Desjardin D."/>
            <person name="Finy P."/>
            <person name="Geml J."/>
            <person name="Haridas S."/>
            <person name="Hughes K."/>
            <person name="Justo A."/>
            <person name="Karasinski D."/>
            <person name="Kautmanova I."/>
            <person name="Kiss B."/>
            <person name="Kocsube S."/>
            <person name="Kotiranta H."/>
            <person name="LaButti K.M."/>
            <person name="Lechner B.E."/>
            <person name="Liimatainen K."/>
            <person name="Lipzen A."/>
            <person name="Lukacs Z."/>
            <person name="Mihaltcheva S."/>
            <person name="Morgado L.N."/>
            <person name="Niskanen T."/>
            <person name="Noordeloos M.E."/>
            <person name="Ohm R.A."/>
            <person name="Ortiz-Santana B."/>
            <person name="Ovrebo C."/>
            <person name="Racz N."/>
            <person name="Riley R."/>
            <person name="Savchenko A."/>
            <person name="Shiryaev A."/>
            <person name="Soop K."/>
            <person name="Spirin V."/>
            <person name="Szebenyi C."/>
            <person name="Tomsovsky M."/>
            <person name="Tulloss R.E."/>
            <person name="Uehling J."/>
            <person name="Grigoriev I.V."/>
            <person name="Vagvolgyi C."/>
            <person name="Papp T."/>
            <person name="Martin F.M."/>
            <person name="Miettinen O."/>
            <person name="Hibbett D.S."/>
            <person name="Nagy L.G."/>
        </authorList>
    </citation>
    <scope>NUCLEOTIDE SEQUENCE [LARGE SCALE GENOMIC DNA]</scope>
    <source>
        <strain evidence="2 3">CBS 309.79</strain>
    </source>
</reference>
<dbReference type="Proteomes" id="UP000305067">
    <property type="component" value="Unassembled WGS sequence"/>
</dbReference>
<name>A0A5C3QLA7_9AGAR</name>
<feature type="signal peptide" evidence="1">
    <location>
        <begin position="1"/>
        <end position="20"/>
    </location>
</feature>
<accession>A0A5C3QLA7</accession>
<protein>
    <submittedName>
        <fullName evidence="2">Uncharacterized protein</fullName>
    </submittedName>
</protein>
<sequence>MFVHLHLLVLLSWYFQAKKAASRKKPCVRSEPTEAFLELMEPIPVGLLVKQEGRQDWSVQISMIKSEDGKLFDLSGLNLGPPIEVEEKYKKDSCVKLSAMYWAATG</sequence>